<dbReference type="Pfam" id="PF25139">
    <property type="entry name" value="LysM14_C"/>
    <property type="match status" value="1"/>
</dbReference>
<keyword evidence="1" id="KW-0147">Chitin-binding</keyword>
<name>A0AAD6GAY3_9EURO</name>
<evidence type="ECO:0000313" key="7">
    <source>
        <dbReference type="Proteomes" id="UP001220324"/>
    </source>
</evidence>
<dbReference type="InterPro" id="IPR018392">
    <property type="entry name" value="LysM"/>
</dbReference>
<dbReference type="Proteomes" id="UP001220324">
    <property type="component" value="Unassembled WGS sequence"/>
</dbReference>
<evidence type="ECO:0000256" key="2">
    <source>
        <dbReference type="ARBA" id="ARBA00023026"/>
    </source>
</evidence>
<dbReference type="AlphaFoldDB" id="A0AAD6GAY3"/>
<dbReference type="SMART" id="SM00257">
    <property type="entry name" value="LysM"/>
    <property type="match status" value="1"/>
</dbReference>
<keyword evidence="2" id="KW-0843">Virulence</keyword>
<dbReference type="SUPFAM" id="SSF54106">
    <property type="entry name" value="LysM domain"/>
    <property type="match status" value="1"/>
</dbReference>
<feature type="chain" id="PRO_5042010264" description="LysM domain-containing protein" evidence="4">
    <location>
        <begin position="20"/>
        <end position="290"/>
    </location>
</feature>
<dbReference type="InterPro" id="IPR053214">
    <property type="entry name" value="LysM12-like"/>
</dbReference>
<keyword evidence="4" id="KW-0732">Signal</keyword>
<feature type="region of interest" description="Disordered" evidence="3">
    <location>
        <begin position="157"/>
        <end position="200"/>
    </location>
</feature>
<feature type="domain" description="LysM" evidence="5">
    <location>
        <begin position="40"/>
        <end position="88"/>
    </location>
</feature>
<feature type="signal peptide" evidence="4">
    <location>
        <begin position="1"/>
        <end position="19"/>
    </location>
</feature>
<dbReference type="PROSITE" id="PS51782">
    <property type="entry name" value="LYSM"/>
    <property type="match status" value="1"/>
</dbReference>
<dbReference type="EMBL" id="JAQIZZ010000007">
    <property type="protein sequence ID" value="KAJ5532115.1"/>
    <property type="molecule type" value="Genomic_DNA"/>
</dbReference>
<organism evidence="6 7">
    <name type="scientific">Penicillium frequentans</name>
    <dbReference type="NCBI Taxonomy" id="3151616"/>
    <lineage>
        <taxon>Eukaryota</taxon>
        <taxon>Fungi</taxon>
        <taxon>Dikarya</taxon>
        <taxon>Ascomycota</taxon>
        <taxon>Pezizomycotina</taxon>
        <taxon>Eurotiomycetes</taxon>
        <taxon>Eurotiomycetidae</taxon>
        <taxon>Eurotiales</taxon>
        <taxon>Aspergillaceae</taxon>
        <taxon>Penicillium</taxon>
    </lineage>
</organism>
<keyword evidence="7" id="KW-1185">Reference proteome</keyword>
<gene>
    <name evidence="6" type="ORF">N7494_008667</name>
</gene>
<evidence type="ECO:0000256" key="1">
    <source>
        <dbReference type="ARBA" id="ARBA00022669"/>
    </source>
</evidence>
<protein>
    <recommendedName>
        <fullName evidence="5">LysM domain-containing protein</fullName>
    </recommendedName>
</protein>
<dbReference type="GO" id="GO:0008061">
    <property type="term" value="F:chitin binding"/>
    <property type="evidence" value="ECO:0007669"/>
    <property type="project" value="UniProtKB-KW"/>
</dbReference>
<dbReference type="PANTHER" id="PTHR47700:SF2">
    <property type="entry name" value="CHITINASE"/>
    <property type="match status" value="1"/>
</dbReference>
<feature type="compositionally biased region" description="Low complexity" evidence="3">
    <location>
        <begin position="159"/>
        <end position="200"/>
    </location>
</feature>
<proteinExistence type="predicted"/>
<evidence type="ECO:0000256" key="4">
    <source>
        <dbReference type="SAM" id="SignalP"/>
    </source>
</evidence>
<comment type="caution">
    <text evidence="6">The sequence shown here is derived from an EMBL/GenBank/DDBJ whole genome shotgun (WGS) entry which is preliminary data.</text>
</comment>
<evidence type="ECO:0000259" key="5">
    <source>
        <dbReference type="PROSITE" id="PS51782"/>
    </source>
</evidence>
<evidence type="ECO:0000256" key="3">
    <source>
        <dbReference type="SAM" id="MobiDB-lite"/>
    </source>
</evidence>
<dbReference type="CDD" id="cd00118">
    <property type="entry name" value="LysM"/>
    <property type="match status" value="1"/>
</dbReference>
<evidence type="ECO:0000313" key="6">
    <source>
        <dbReference type="EMBL" id="KAJ5532115.1"/>
    </source>
</evidence>
<sequence length="290" mass="30345">MKILLILLGILGLFKTATALSPNVRATSSVPEEGSDGLCYDYVIQFYDTCQSIASEHGITKALIEKYNSDTWGWTGCSGIYQGDIICLSSGEPPMPVALPSATCGPQVPGTARPKNYADLSSLNPCATGCCIITGVCATAKDGDSELCRTSQCISGYDTTSASTSTISSTKSTSSTSSTKSSSTEKSTSTTEHTSSTSTKTTAAAATGTGLWTLAAYTGKTCNGDYYVLTGTSLTDAECLDLHGGLNLEMTDGVSCGYYTDGGLHLRRLRLKPRVGNLVVEHIRGQLRGL</sequence>
<dbReference type="PANTHER" id="PTHR47700">
    <property type="entry name" value="V CHITINASE, PUTATIVE (AFU_ORTHOLOGUE AFUA_6G13720)-RELATED"/>
    <property type="match status" value="1"/>
</dbReference>
<dbReference type="Gene3D" id="3.10.350.10">
    <property type="entry name" value="LysM domain"/>
    <property type="match status" value="1"/>
</dbReference>
<dbReference type="InterPro" id="IPR057277">
    <property type="entry name" value="LysM_C"/>
</dbReference>
<dbReference type="InterPro" id="IPR036779">
    <property type="entry name" value="LysM_dom_sf"/>
</dbReference>
<accession>A0AAD6GAY3</accession>
<reference evidence="6 7" key="1">
    <citation type="journal article" date="2023" name="IMA Fungus">
        <title>Comparative genomic study of the Penicillium genus elucidates a diverse pangenome and 15 lateral gene transfer events.</title>
        <authorList>
            <person name="Petersen C."/>
            <person name="Sorensen T."/>
            <person name="Nielsen M.R."/>
            <person name="Sondergaard T.E."/>
            <person name="Sorensen J.L."/>
            <person name="Fitzpatrick D.A."/>
            <person name="Frisvad J.C."/>
            <person name="Nielsen K.L."/>
        </authorList>
    </citation>
    <scope>NUCLEOTIDE SEQUENCE [LARGE SCALE GENOMIC DNA]</scope>
    <source>
        <strain evidence="6 7">IBT 35679</strain>
    </source>
</reference>